<proteinExistence type="predicted"/>
<name>A0ACB9TE29_HOLOL</name>
<reference evidence="1" key="1">
    <citation type="submission" date="2022-04" db="EMBL/GenBank/DDBJ databases">
        <title>Chromosome-scale genome assembly of Holotrichia oblita Faldermann.</title>
        <authorList>
            <person name="Rongchong L."/>
        </authorList>
    </citation>
    <scope>NUCLEOTIDE SEQUENCE</scope>
    <source>
        <strain evidence="1">81SQS9</strain>
    </source>
</reference>
<protein>
    <submittedName>
        <fullName evidence="1">Transposable element-related</fullName>
    </submittedName>
</protein>
<evidence type="ECO:0000313" key="2">
    <source>
        <dbReference type="Proteomes" id="UP001056778"/>
    </source>
</evidence>
<evidence type="ECO:0000313" key="1">
    <source>
        <dbReference type="EMBL" id="KAI4465039.1"/>
    </source>
</evidence>
<comment type="caution">
    <text evidence="1">The sequence shown here is derived from an EMBL/GenBank/DDBJ whole genome shotgun (WGS) entry which is preliminary data.</text>
</comment>
<sequence>MHWIVEWHKVVFSDESRFCLRMHDGRMRVRRRRGERRDIQFPVERHVHRAVGVMVWGAIAYGSRSQLVFIQTTMNAQHYIDEVVEPHILPYLQTLEDPLFQQDNAPSHVARISINRFEEAHVIILPWPPKSPRPLANRTSVGHYGTKTYEFSQSPTDTNSSPV</sequence>
<accession>A0ACB9TE29</accession>
<dbReference type="Proteomes" id="UP001056778">
    <property type="component" value="Chromosome 3"/>
</dbReference>
<gene>
    <name evidence="1" type="ORF">MML48_3g00007132</name>
</gene>
<dbReference type="EMBL" id="CM043017">
    <property type="protein sequence ID" value="KAI4465039.1"/>
    <property type="molecule type" value="Genomic_DNA"/>
</dbReference>
<organism evidence="1 2">
    <name type="scientific">Holotrichia oblita</name>
    <name type="common">Chafer beetle</name>
    <dbReference type="NCBI Taxonomy" id="644536"/>
    <lineage>
        <taxon>Eukaryota</taxon>
        <taxon>Metazoa</taxon>
        <taxon>Ecdysozoa</taxon>
        <taxon>Arthropoda</taxon>
        <taxon>Hexapoda</taxon>
        <taxon>Insecta</taxon>
        <taxon>Pterygota</taxon>
        <taxon>Neoptera</taxon>
        <taxon>Endopterygota</taxon>
        <taxon>Coleoptera</taxon>
        <taxon>Polyphaga</taxon>
        <taxon>Scarabaeiformia</taxon>
        <taxon>Scarabaeidae</taxon>
        <taxon>Melolonthinae</taxon>
        <taxon>Holotrichia</taxon>
    </lineage>
</organism>
<keyword evidence="2" id="KW-1185">Reference proteome</keyword>